<dbReference type="GO" id="GO:0019806">
    <property type="term" value="F:bromide peroxidase activity"/>
    <property type="evidence" value="ECO:0007669"/>
    <property type="project" value="UniProtKB-EC"/>
</dbReference>
<dbReference type="InterPro" id="IPR050228">
    <property type="entry name" value="Carboxylesterase_BioH"/>
</dbReference>
<sequence length="230" mass="24850">MTIILASGQLLTAETWSPQRAAWADRDVRHADHTQDDSIADMATRLLDAAPARFALVAHAMGGFVAFEVLRRAPERVASLALIATLASADGPAQTARRQGYIDLVEAGCFDQVIEERIPMLFPPDRRDDPVLLALARRMAADTGAYIFLRQQRAIMSRIDSRPGLAAVSVPTLLIRGDSDGITTPEQQAEMRAIPGSRLVTLPGIGHLPTVEAAEAVTGLLSAWIDRHGE</sequence>
<evidence type="ECO:0000313" key="2">
    <source>
        <dbReference type="EMBL" id="OWK31008.1"/>
    </source>
</evidence>
<keyword evidence="3" id="KW-1185">Reference proteome</keyword>
<dbReference type="Proteomes" id="UP000197290">
    <property type="component" value="Unassembled WGS sequence"/>
</dbReference>
<dbReference type="Pfam" id="PF12697">
    <property type="entry name" value="Abhydrolase_6"/>
    <property type="match status" value="1"/>
</dbReference>
<accession>A0A245ZMP4</accession>
<proteinExistence type="predicted"/>
<dbReference type="InterPro" id="IPR000073">
    <property type="entry name" value="AB_hydrolase_1"/>
</dbReference>
<feature type="domain" description="AB hydrolase-1" evidence="1">
    <location>
        <begin position="15"/>
        <end position="217"/>
    </location>
</feature>
<evidence type="ECO:0000313" key="3">
    <source>
        <dbReference type="Proteomes" id="UP000197290"/>
    </source>
</evidence>
<keyword evidence="2" id="KW-0575">Peroxidase</keyword>
<name>A0A245ZMP4_9SPHN</name>
<dbReference type="OrthoDB" id="5491135at2"/>
<dbReference type="AlphaFoldDB" id="A0A245ZMP4"/>
<dbReference type="SUPFAM" id="SSF53474">
    <property type="entry name" value="alpha/beta-Hydrolases"/>
    <property type="match status" value="1"/>
</dbReference>
<reference evidence="2 3" key="1">
    <citation type="submission" date="2017-03" db="EMBL/GenBank/DDBJ databases">
        <title>Genome sequence of Sphingomonas dokdonensis DSM 21029.</title>
        <authorList>
            <person name="Poehlein A."/>
            <person name="Wuebbeler J.H."/>
            <person name="Steinbuechel A."/>
            <person name="Daniel R."/>
        </authorList>
    </citation>
    <scope>NUCLEOTIDE SEQUENCE [LARGE SCALE GENOMIC DNA]</scope>
    <source>
        <strain evidence="2 3">DSM 21029</strain>
    </source>
</reference>
<dbReference type="InterPro" id="IPR029058">
    <property type="entry name" value="AB_hydrolase_fold"/>
</dbReference>
<dbReference type="PANTHER" id="PTHR43194">
    <property type="entry name" value="HYDROLASE ALPHA/BETA FOLD FAMILY"/>
    <property type="match status" value="1"/>
</dbReference>
<keyword evidence="2" id="KW-0560">Oxidoreductase</keyword>
<dbReference type="EC" id="1.11.1.18" evidence="2"/>
<protein>
    <submittedName>
        <fullName evidence="2">Putative non-heme bromoperoxidase BpoC</fullName>
        <ecNumber evidence="2">1.11.1.18</ecNumber>
    </submittedName>
</protein>
<evidence type="ECO:0000259" key="1">
    <source>
        <dbReference type="Pfam" id="PF12697"/>
    </source>
</evidence>
<dbReference type="Gene3D" id="3.40.50.1820">
    <property type="entry name" value="alpha/beta hydrolase"/>
    <property type="match status" value="1"/>
</dbReference>
<dbReference type="EMBL" id="NBBI01000002">
    <property type="protein sequence ID" value="OWK31008.1"/>
    <property type="molecule type" value="Genomic_DNA"/>
</dbReference>
<gene>
    <name evidence="2" type="primary">bpoC</name>
    <name evidence="2" type="ORF">SPDO_10130</name>
</gene>
<organism evidence="2 3">
    <name type="scientific">Sphingomonas dokdonensis</name>
    <dbReference type="NCBI Taxonomy" id="344880"/>
    <lineage>
        <taxon>Bacteria</taxon>
        <taxon>Pseudomonadati</taxon>
        <taxon>Pseudomonadota</taxon>
        <taxon>Alphaproteobacteria</taxon>
        <taxon>Sphingomonadales</taxon>
        <taxon>Sphingomonadaceae</taxon>
        <taxon>Sphingomonas</taxon>
    </lineage>
</organism>
<comment type="caution">
    <text evidence="2">The sequence shown here is derived from an EMBL/GenBank/DDBJ whole genome shotgun (WGS) entry which is preliminary data.</text>
</comment>
<dbReference type="RefSeq" id="WP_088366409.1">
    <property type="nucleotide sequence ID" value="NZ_NBBI01000002.1"/>
</dbReference>
<dbReference type="PANTHER" id="PTHR43194:SF2">
    <property type="entry name" value="PEROXISOMAL MEMBRANE PROTEIN LPX1"/>
    <property type="match status" value="1"/>
</dbReference>